<gene>
    <name evidence="1" type="ORF">OCTVUL_1B027778</name>
</gene>
<evidence type="ECO:0000313" key="1">
    <source>
        <dbReference type="EMBL" id="CAI9725576.1"/>
    </source>
</evidence>
<dbReference type="EMBL" id="OX597820">
    <property type="protein sequence ID" value="CAI9725576.1"/>
    <property type="molecule type" value="Genomic_DNA"/>
</dbReference>
<reference evidence="1" key="1">
    <citation type="submission" date="2023-08" db="EMBL/GenBank/DDBJ databases">
        <authorList>
            <person name="Alioto T."/>
            <person name="Alioto T."/>
            <person name="Gomez Garrido J."/>
        </authorList>
    </citation>
    <scope>NUCLEOTIDE SEQUENCE</scope>
</reference>
<dbReference type="AlphaFoldDB" id="A0AA36B1N7"/>
<keyword evidence="2" id="KW-1185">Reference proteome</keyword>
<evidence type="ECO:0000313" key="2">
    <source>
        <dbReference type="Proteomes" id="UP001162480"/>
    </source>
</evidence>
<proteinExistence type="predicted"/>
<protein>
    <submittedName>
        <fullName evidence="1">Uncharacterized protein</fullName>
    </submittedName>
</protein>
<organism evidence="1 2">
    <name type="scientific">Octopus vulgaris</name>
    <name type="common">Common octopus</name>
    <dbReference type="NCBI Taxonomy" id="6645"/>
    <lineage>
        <taxon>Eukaryota</taxon>
        <taxon>Metazoa</taxon>
        <taxon>Spiralia</taxon>
        <taxon>Lophotrochozoa</taxon>
        <taxon>Mollusca</taxon>
        <taxon>Cephalopoda</taxon>
        <taxon>Coleoidea</taxon>
        <taxon>Octopodiformes</taxon>
        <taxon>Octopoda</taxon>
        <taxon>Incirrata</taxon>
        <taxon>Octopodidae</taxon>
        <taxon>Octopus</taxon>
    </lineage>
</organism>
<name>A0AA36B1N7_OCTVU</name>
<sequence>MQIKLQVSSDNEAKMEMKPTKIERCLRAFNLSWFHLDFDLIVFSSGSTDEVAGNCGINGVETVDGVCCKNSAGIDNVIPLDRFVSVVGVGVAGVGVVGPFANFAVPVFIDANVVWFGTSFVAD</sequence>
<accession>A0AA36B1N7</accession>
<dbReference type="Proteomes" id="UP001162480">
    <property type="component" value="Chromosome 7"/>
</dbReference>